<organism evidence="2 3">
    <name type="scientific">Nocardia mangyaensis</name>
    <dbReference type="NCBI Taxonomy" id="2213200"/>
    <lineage>
        <taxon>Bacteria</taxon>
        <taxon>Bacillati</taxon>
        <taxon>Actinomycetota</taxon>
        <taxon>Actinomycetes</taxon>
        <taxon>Mycobacteriales</taxon>
        <taxon>Nocardiaceae</taxon>
        <taxon>Nocardia</taxon>
    </lineage>
</organism>
<dbReference type="Pfam" id="PF13460">
    <property type="entry name" value="NAD_binding_10"/>
    <property type="match status" value="1"/>
</dbReference>
<dbReference type="PANTHER" id="PTHR43162">
    <property type="match status" value="1"/>
</dbReference>
<sequence>MTILVTGATGNIGRKVVDQLLARGATDVRALTNNPGKAALPAHVEVAEGHLGRLDSLPAAFAGVDRMYLAPAPEYVSEVLAMAREAGVRHVVDLSGEPESWWGSVCTAVEGSGLGWTHLWPADFMENTLTWAPQIREASSVREPRPESASAPIAMVDIASVAATILLSDGHLNRAYPLGGPEVLSRTALLGHLADALGRDLSLIESTRDETIAALRSSMGEQAEWYVDNVLIDFDPQPESLPITSVADITGRPATTFAQWASDNAALFTAD</sequence>
<evidence type="ECO:0000313" key="3">
    <source>
        <dbReference type="Proteomes" id="UP000183810"/>
    </source>
</evidence>
<dbReference type="SUPFAM" id="SSF51735">
    <property type="entry name" value="NAD(P)-binding Rossmann-fold domains"/>
    <property type="match status" value="1"/>
</dbReference>
<dbReference type="EMBL" id="CP018082">
    <property type="protein sequence ID" value="APE35137.1"/>
    <property type="molecule type" value="Genomic_DNA"/>
</dbReference>
<dbReference type="InterPro" id="IPR036291">
    <property type="entry name" value="NAD(P)-bd_dom_sf"/>
</dbReference>
<dbReference type="Proteomes" id="UP000183810">
    <property type="component" value="Chromosome"/>
</dbReference>
<dbReference type="KEGG" id="nsl:BOX37_15610"/>
<dbReference type="AlphaFoldDB" id="A0A1J0VSZ3"/>
<dbReference type="InterPro" id="IPR016040">
    <property type="entry name" value="NAD(P)-bd_dom"/>
</dbReference>
<evidence type="ECO:0000313" key="2">
    <source>
        <dbReference type="EMBL" id="APE35137.1"/>
    </source>
</evidence>
<reference evidence="2" key="1">
    <citation type="submission" date="2016-11" db="EMBL/GenBank/DDBJ databases">
        <authorList>
            <person name="Jaros S."/>
            <person name="Januszkiewicz K."/>
            <person name="Wedrychowicz H."/>
        </authorList>
    </citation>
    <scope>NUCLEOTIDE SEQUENCE [LARGE SCALE GENOMIC DNA]</scope>
    <source>
        <strain evidence="2">Y48</strain>
    </source>
</reference>
<dbReference type="PANTHER" id="PTHR43162:SF1">
    <property type="entry name" value="PRESTALK A DIFFERENTIATION PROTEIN A"/>
    <property type="match status" value="1"/>
</dbReference>
<accession>A0A1J0VSZ3</accession>
<dbReference type="OrthoDB" id="3510772at2"/>
<name>A0A1J0VSZ3_9NOCA</name>
<feature type="domain" description="NAD(P)-binding" evidence="1">
    <location>
        <begin position="7"/>
        <end position="94"/>
    </location>
</feature>
<gene>
    <name evidence="2" type="ORF">BOX37_15610</name>
</gene>
<dbReference type="InterPro" id="IPR051604">
    <property type="entry name" value="Ergot_Alk_Oxidoreductase"/>
</dbReference>
<dbReference type="RefSeq" id="WP_071928323.1">
    <property type="nucleotide sequence ID" value="NZ_CP018082.1"/>
</dbReference>
<dbReference type="Gene3D" id="3.40.50.720">
    <property type="entry name" value="NAD(P)-binding Rossmann-like Domain"/>
    <property type="match status" value="1"/>
</dbReference>
<proteinExistence type="predicted"/>
<dbReference type="Gene3D" id="3.90.25.10">
    <property type="entry name" value="UDP-galactose 4-epimerase, domain 1"/>
    <property type="match status" value="1"/>
</dbReference>
<protein>
    <submittedName>
        <fullName evidence="2">Hydroxylase</fullName>
    </submittedName>
</protein>
<keyword evidence="3" id="KW-1185">Reference proteome</keyword>
<evidence type="ECO:0000259" key="1">
    <source>
        <dbReference type="Pfam" id="PF13460"/>
    </source>
</evidence>